<reference evidence="4 5" key="1">
    <citation type="submission" date="2019-09" db="EMBL/GenBank/DDBJ databases">
        <title>Characterization of the phylogenetic diversity of two novel species belonging to the genus Bifidobacterium: Bifidobacterium cebidarum sp. nov. and Bifidobacterium leontopitheci sp. nov.</title>
        <authorList>
            <person name="Lugli G.A."/>
            <person name="Duranti S."/>
            <person name="Milani C."/>
            <person name="Turroni F."/>
            <person name="Ventura M."/>
        </authorList>
    </citation>
    <scope>NUCLEOTIDE SEQUENCE [LARGE SCALE GENOMIC DNA]</scope>
    <source>
        <strain evidence="4 5">DSM 100238</strain>
    </source>
</reference>
<proteinExistence type="predicted"/>
<dbReference type="GO" id="GO:0016887">
    <property type="term" value="F:ATP hydrolysis activity"/>
    <property type="evidence" value="ECO:0007669"/>
    <property type="project" value="InterPro"/>
</dbReference>
<dbReference type="InterPro" id="IPR051396">
    <property type="entry name" value="Bact_Antivir_Def_Nuclease"/>
</dbReference>
<accession>A0A6A2V7A5</accession>
<dbReference type="SUPFAM" id="SSF52540">
    <property type="entry name" value="P-loop containing nucleoside triphosphate hydrolases"/>
    <property type="match status" value="1"/>
</dbReference>
<dbReference type="GO" id="GO:0006302">
    <property type="term" value="P:double-strand break repair"/>
    <property type="evidence" value="ECO:0007669"/>
    <property type="project" value="InterPro"/>
</dbReference>
<dbReference type="Gene3D" id="3.40.50.300">
    <property type="entry name" value="P-loop containing nucleotide triphosphate hydrolases"/>
    <property type="match status" value="2"/>
</dbReference>
<dbReference type="InterPro" id="IPR003959">
    <property type="entry name" value="ATPase_AAA_core"/>
</dbReference>
<gene>
    <name evidence="4" type="ORF">DSM100238_1363</name>
</gene>
<evidence type="ECO:0000259" key="2">
    <source>
        <dbReference type="Pfam" id="PF13476"/>
    </source>
</evidence>
<dbReference type="PANTHER" id="PTHR43581">
    <property type="entry name" value="ATP/GTP PHOSPHATASE"/>
    <property type="match status" value="1"/>
</dbReference>
<dbReference type="InterPro" id="IPR027417">
    <property type="entry name" value="P-loop_NTPase"/>
</dbReference>
<protein>
    <submittedName>
        <fullName evidence="4">ATP-dependent endonuclease</fullName>
    </submittedName>
</protein>
<keyword evidence="4" id="KW-0540">Nuclease</keyword>
<dbReference type="Proteomes" id="UP000440041">
    <property type="component" value="Unassembled WGS sequence"/>
</dbReference>
<dbReference type="CDD" id="cd01026">
    <property type="entry name" value="TOPRIM_OLD"/>
    <property type="match status" value="1"/>
</dbReference>
<dbReference type="InterPro" id="IPR038729">
    <property type="entry name" value="Rad50/SbcC_AAA"/>
</dbReference>
<dbReference type="InterPro" id="IPR034139">
    <property type="entry name" value="TOPRIM_OLD"/>
</dbReference>
<comment type="caution">
    <text evidence="4">The sequence shown here is derived from an EMBL/GenBank/DDBJ whole genome shotgun (WGS) entry which is preliminary data.</text>
</comment>
<dbReference type="EMBL" id="WBSO01000011">
    <property type="protein sequence ID" value="KAB8296600.1"/>
    <property type="molecule type" value="Genomic_DNA"/>
</dbReference>
<dbReference type="GO" id="GO:0005524">
    <property type="term" value="F:ATP binding"/>
    <property type="evidence" value="ECO:0007669"/>
    <property type="project" value="InterPro"/>
</dbReference>
<dbReference type="PANTHER" id="PTHR43581:SF2">
    <property type="entry name" value="EXCINUCLEASE ATPASE SUBUNIT"/>
    <property type="match status" value="1"/>
</dbReference>
<dbReference type="GO" id="GO:0004519">
    <property type="term" value="F:endonuclease activity"/>
    <property type="evidence" value="ECO:0007669"/>
    <property type="project" value="UniProtKB-KW"/>
</dbReference>
<dbReference type="Pfam" id="PF13476">
    <property type="entry name" value="AAA_23"/>
    <property type="match status" value="1"/>
</dbReference>
<evidence type="ECO:0000259" key="1">
    <source>
        <dbReference type="Pfam" id="PF13304"/>
    </source>
</evidence>
<sequence length="565" mass="62698">MTTEEPRVQFDIEKVVISGFKRIREPLTVYMTRQLNIIVGDNGEGKSTILEAIHLALTGLYRGEPIQRALSQALFNNDDVTEFIDNAGSGDFSRLPEIKIEVYLSGGEGHIAEYLSGAVNSEKSRHCGFTFSVIFDEDYRDELESLHKGSLKSLPIEYYEAKWMTFGDAPITPRKIPVRSVMINPAGDWQGSRADERTARVLINGLDEKYQMALAQEARIALDMLSAKDALKKANGSLPTIGIEGIGDIDITTDHGTTDSWKKNIVVRLEGVPYGHIGAGSQSMIQAGIALAKERPEKTTLLLFEEPENHLSHTNLSKLIRLIADGADGRKVIVTTHSSYVANVLGLENLQIVGSDSQQPHCSPLADLSPETLRFFRKLPGYDTLRLVLSKAAILVEGPSDELIVQLAYRQTHNNRLPIEDGIDVISVGSGFLRFLQIAKSIKKRVLVLTDNDGNTAALDKKYEDYSSIDYVRLGYVRKEFEPDPTSVDPDKKLNWNTLEAEMLRANGLERLEDILGRKGDCNASLLKYMEGNKTDTALALFDAGKKVGIPEYISEGIRWLDEKC</sequence>
<feature type="domain" description="ATPase AAA-type core" evidence="1">
    <location>
        <begin position="271"/>
        <end position="341"/>
    </location>
</feature>
<name>A0A6A2V7A5_9BIFI</name>
<keyword evidence="4" id="KW-0255">Endonuclease</keyword>
<organism evidence="4 5">
    <name type="scientific">Bifidobacterium apri</name>
    <dbReference type="NCBI Taxonomy" id="1769423"/>
    <lineage>
        <taxon>Bacteria</taxon>
        <taxon>Bacillati</taxon>
        <taxon>Actinomycetota</taxon>
        <taxon>Actinomycetes</taxon>
        <taxon>Bifidobacteriales</taxon>
        <taxon>Bifidobacteriaceae</taxon>
        <taxon>Bifidobacterium</taxon>
    </lineage>
</organism>
<keyword evidence="5" id="KW-1185">Reference proteome</keyword>
<dbReference type="Pfam" id="PF20469">
    <property type="entry name" value="OLD-like_TOPRIM"/>
    <property type="match status" value="1"/>
</dbReference>
<feature type="domain" description="OLD protein-like TOPRIM" evidence="3">
    <location>
        <begin position="390"/>
        <end position="453"/>
    </location>
</feature>
<feature type="domain" description="Rad50/SbcC-type AAA" evidence="2">
    <location>
        <begin position="14"/>
        <end position="85"/>
    </location>
</feature>
<keyword evidence="4" id="KW-0378">Hydrolase</keyword>
<dbReference type="RefSeq" id="WP_412160364.1">
    <property type="nucleotide sequence ID" value="NZ_JBKZAQ010000009.1"/>
</dbReference>
<evidence type="ECO:0000313" key="4">
    <source>
        <dbReference type="EMBL" id="KAB8296600.1"/>
    </source>
</evidence>
<dbReference type="Pfam" id="PF13304">
    <property type="entry name" value="AAA_21"/>
    <property type="match status" value="1"/>
</dbReference>
<dbReference type="AlphaFoldDB" id="A0A6A2V7A5"/>
<evidence type="ECO:0000313" key="5">
    <source>
        <dbReference type="Proteomes" id="UP000440041"/>
    </source>
</evidence>
<evidence type="ECO:0000259" key="3">
    <source>
        <dbReference type="Pfam" id="PF20469"/>
    </source>
</evidence>